<dbReference type="EMBL" id="HBUE01122369">
    <property type="protein sequence ID" value="CAG6492990.1"/>
    <property type="molecule type" value="Transcribed_RNA"/>
</dbReference>
<evidence type="ECO:0000313" key="1">
    <source>
        <dbReference type="EMBL" id="CAG6492990.1"/>
    </source>
</evidence>
<reference evidence="1" key="1">
    <citation type="submission" date="2021-05" db="EMBL/GenBank/DDBJ databases">
        <authorList>
            <person name="Alioto T."/>
            <person name="Alioto T."/>
            <person name="Gomez Garrido J."/>
        </authorList>
    </citation>
    <scope>NUCLEOTIDE SEQUENCE</scope>
</reference>
<organism evidence="1">
    <name type="scientific">Culex pipiens</name>
    <name type="common">House mosquito</name>
    <dbReference type="NCBI Taxonomy" id="7175"/>
    <lineage>
        <taxon>Eukaryota</taxon>
        <taxon>Metazoa</taxon>
        <taxon>Ecdysozoa</taxon>
        <taxon>Arthropoda</taxon>
        <taxon>Hexapoda</taxon>
        <taxon>Insecta</taxon>
        <taxon>Pterygota</taxon>
        <taxon>Neoptera</taxon>
        <taxon>Endopterygota</taxon>
        <taxon>Diptera</taxon>
        <taxon>Nematocera</taxon>
        <taxon>Culicoidea</taxon>
        <taxon>Culicidae</taxon>
        <taxon>Culicinae</taxon>
        <taxon>Culicini</taxon>
        <taxon>Culex</taxon>
        <taxon>Culex</taxon>
    </lineage>
</organism>
<dbReference type="AlphaFoldDB" id="A0A8D8G3D4"/>
<protein>
    <submittedName>
        <fullName evidence="1">(northern house mosquito) hypothetical protein</fullName>
    </submittedName>
</protein>
<name>A0A8D8G3D4_CULPI</name>
<accession>A0A8D8G3D4</accession>
<proteinExistence type="predicted"/>
<sequence length="160" mass="17747">MAQHHVGQIQIKQPKVHPIRVFHCRKLLRIGNHLHRQRQLVIAGVLQPRRLHQLAPVGDLHKLRAVPHPGVHALLRLGGKIVHERVQIDPSVPFQVLCGDDLIRLLGPELLQGPIQMAPEGPIVQAGWRPDVTGGRVDPVVTAVLRVLVGHGELELNENV</sequence>